<keyword evidence="5 6" id="KW-0472">Membrane</keyword>
<dbReference type="EMBL" id="AWFG01000001">
    <property type="protein sequence ID" value="KCZ61132.1"/>
    <property type="molecule type" value="Genomic_DNA"/>
</dbReference>
<dbReference type="Pfam" id="PF12704">
    <property type="entry name" value="MacB_PCD"/>
    <property type="match status" value="1"/>
</dbReference>
<organism evidence="9 10">
    <name type="scientific">Hyphomonas chukchiensis</name>
    <dbReference type="NCBI Taxonomy" id="1280947"/>
    <lineage>
        <taxon>Bacteria</taxon>
        <taxon>Pseudomonadati</taxon>
        <taxon>Pseudomonadota</taxon>
        <taxon>Alphaproteobacteria</taxon>
        <taxon>Hyphomonadales</taxon>
        <taxon>Hyphomonadaceae</taxon>
        <taxon>Hyphomonas</taxon>
    </lineage>
</organism>
<evidence type="ECO:0000313" key="10">
    <source>
        <dbReference type="Proteomes" id="UP000027190"/>
    </source>
</evidence>
<name>A0A062UTJ7_9PROT</name>
<keyword evidence="2" id="KW-1003">Cell membrane</keyword>
<keyword evidence="4 6" id="KW-1133">Transmembrane helix</keyword>
<evidence type="ECO:0000256" key="5">
    <source>
        <dbReference type="ARBA" id="ARBA00023136"/>
    </source>
</evidence>
<feature type="domain" description="ABC3 transporter permease C-terminal" evidence="7">
    <location>
        <begin position="295"/>
        <end position="413"/>
    </location>
</feature>
<evidence type="ECO:0000313" key="9">
    <source>
        <dbReference type="EMBL" id="KCZ61132.1"/>
    </source>
</evidence>
<evidence type="ECO:0000256" key="1">
    <source>
        <dbReference type="ARBA" id="ARBA00004651"/>
    </source>
</evidence>
<protein>
    <submittedName>
        <fullName evidence="9">Peptide ABC transporter permease</fullName>
    </submittedName>
</protein>
<dbReference type="PANTHER" id="PTHR43738">
    <property type="entry name" value="ABC TRANSPORTER, MEMBRANE PROTEIN"/>
    <property type="match status" value="1"/>
</dbReference>
<comment type="subcellular location">
    <subcellularLocation>
        <location evidence="1">Cell membrane</location>
        <topology evidence="1">Multi-pass membrane protein</topology>
    </subcellularLocation>
</comment>
<feature type="domain" description="MacB-like periplasmic core" evidence="8">
    <location>
        <begin position="20"/>
        <end position="208"/>
    </location>
</feature>
<dbReference type="AlphaFoldDB" id="A0A062UTJ7"/>
<evidence type="ECO:0000256" key="6">
    <source>
        <dbReference type="SAM" id="Phobius"/>
    </source>
</evidence>
<dbReference type="Proteomes" id="UP000027190">
    <property type="component" value="Unassembled WGS sequence"/>
</dbReference>
<sequence>MSAILTLAWKSLMNRKGSVILTLVAVALSVALFLGVDKARTGAREGFGNTISGTDLIVGAPTGTVNLLLYSVFRMGNATAEVSWPTYQKIASRPDIAWTVPISLGDSHRGFRVLGTTNDYFVHYKYGHGQPLKLAEGAELSDLFDAVIGADVARELGYEIGTPLVLSHGLGNAGIGGGHENRPFRVVGILAPTGTPVDRTVHVSLEAITAIHVGWETGAKNPLADTIDEKMIRSFDLTPKTITAFFVGLERKGTILTTRRAINTNKGEPLMAIIPGEALAELWSVTAFAERALMAVSVFVIAVGLVSILTSILTSLNERRREMSILRAVGARPGHIFSLLVLEAGLVGFLGAVVGILLIHAILLVAGPMVEARYGVSLAGTGPGLTDLYTLLAVTLASLLIGMVPAWAAFRRSLADGLSVKV</sequence>
<dbReference type="OrthoDB" id="9784014at2"/>
<dbReference type="STRING" id="1280947.HY30_01975"/>
<dbReference type="InterPro" id="IPR003838">
    <property type="entry name" value="ABC3_permease_C"/>
</dbReference>
<dbReference type="GO" id="GO:0005886">
    <property type="term" value="C:plasma membrane"/>
    <property type="evidence" value="ECO:0007669"/>
    <property type="project" value="UniProtKB-SubCell"/>
</dbReference>
<proteinExistence type="predicted"/>
<dbReference type="InterPro" id="IPR051125">
    <property type="entry name" value="ABC-4/HrtB_transporter"/>
</dbReference>
<reference evidence="9 10" key="1">
    <citation type="journal article" date="2014" name="Antonie Van Leeuwenhoek">
        <title>Hyphomonas beringensis sp. nov. and Hyphomonas chukchiensis sp. nov., isolated from surface seawater of the Bering Sea and Chukchi Sea.</title>
        <authorList>
            <person name="Li C."/>
            <person name="Lai Q."/>
            <person name="Li G."/>
            <person name="Dong C."/>
            <person name="Wang J."/>
            <person name="Liao Y."/>
            <person name="Shao Z."/>
        </authorList>
    </citation>
    <scope>NUCLEOTIDE SEQUENCE [LARGE SCALE GENOMIC DNA]</scope>
    <source>
        <strain evidence="9 10">BH-BN04-4</strain>
    </source>
</reference>
<dbReference type="eggNOG" id="COG0577">
    <property type="taxonomic scope" value="Bacteria"/>
</dbReference>
<feature type="transmembrane region" description="Helical" evidence="6">
    <location>
        <begin position="292"/>
        <end position="316"/>
    </location>
</feature>
<dbReference type="PANTHER" id="PTHR43738:SF2">
    <property type="entry name" value="ABC TRANSPORTER PERMEASE"/>
    <property type="match status" value="1"/>
</dbReference>
<evidence type="ECO:0000256" key="3">
    <source>
        <dbReference type="ARBA" id="ARBA00022692"/>
    </source>
</evidence>
<dbReference type="PATRIC" id="fig|1280947.3.peg.389"/>
<comment type="caution">
    <text evidence="9">The sequence shown here is derived from an EMBL/GenBank/DDBJ whole genome shotgun (WGS) entry which is preliminary data.</text>
</comment>
<evidence type="ECO:0000259" key="7">
    <source>
        <dbReference type="Pfam" id="PF02687"/>
    </source>
</evidence>
<evidence type="ECO:0000256" key="4">
    <source>
        <dbReference type="ARBA" id="ARBA00022989"/>
    </source>
</evidence>
<evidence type="ECO:0000259" key="8">
    <source>
        <dbReference type="Pfam" id="PF12704"/>
    </source>
</evidence>
<keyword evidence="3 6" id="KW-0812">Transmembrane</keyword>
<accession>A0A062UTJ7</accession>
<keyword evidence="10" id="KW-1185">Reference proteome</keyword>
<feature type="transmembrane region" description="Helical" evidence="6">
    <location>
        <begin position="388"/>
        <end position="410"/>
    </location>
</feature>
<evidence type="ECO:0000256" key="2">
    <source>
        <dbReference type="ARBA" id="ARBA00022475"/>
    </source>
</evidence>
<dbReference type="Pfam" id="PF02687">
    <property type="entry name" value="FtsX"/>
    <property type="match status" value="1"/>
</dbReference>
<gene>
    <name evidence="9" type="ORF">HY30_01975</name>
</gene>
<dbReference type="RefSeq" id="WP_034736312.1">
    <property type="nucleotide sequence ID" value="NZ_AWFG01000001.1"/>
</dbReference>
<dbReference type="InterPro" id="IPR025857">
    <property type="entry name" value="MacB_PCD"/>
</dbReference>
<feature type="transmembrane region" description="Helical" evidence="6">
    <location>
        <begin position="337"/>
        <end position="368"/>
    </location>
</feature>